<proteinExistence type="predicted"/>
<dbReference type="EMBL" id="JAESDN010000004">
    <property type="protein sequence ID" value="KAG7051002.1"/>
    <property type="molecule type" value="Genomic_DNA"/>
</dbReference>
<accession>A0A9P7UFT2</accession>
<dbReference type="Proteomes" id="UP000699042">
    <property type="component" value="Unassembled WGS sequence"/>
</dbReference>
<evidence type="ECO:0000313" key="2">
    <source>
        <dbReference type="Proteomes" id="UP000699042"/>
    </source>
</evidence>
<keyword evidence="2" id="KW-1185">Reference proteome</keyword>
<reference evidence="1" key="1">
    <citation type="submission" date="2021-05" db="EMBL/GenBank/DDBJ databases">
        <title>Comparative genomics of three Colletotrichum scovillei strains and genetic complementation revealed genes involved fungal growth and virulence on chili pepper.</title>
        <authorList>
            <person name="Hsieh D.-K."/>
            <person name="Chuang S.-C."/>
            <person name="Chen C.-Y."/>
            <person name="Chao Y.-T."/>
            <person name="Lu M.-Y.J."/>
            <person name="Lee M.-H."/>
            <person name="Shih M.-C."/>
        </authorList>
    </citation>
    <scope>NUCLEOTIDE SEQUENCE</scope>
    <source>
        <strain evidence="1">Coll-153</strain>
    </source>
</reference>
<evidence type="ECO:0000313" key="1">
    <source>
        <dbReference type="EMBL" id="KAG7051002.1"/>
    </source>
</evidence>
<comment type="caution">
    <text evidence="1">The sequence shown here is derived from an EMBL/GenBank/DDBJ whole genome shotgun (WGS) entry which is preliminary data.</text>
</comment>
<sequence>MVLYSSHLDINSDIMRSQQPAVCPSLLHTISARTARLDPKSTPTQITDRDRYIRTSFTITRFTFLGVYSQEYNHTQDQETARRD</sequence>
<protein>
    <submittedName>
        <fullName evidence="1">Uncharacterized protein</fullName>
    </submittedName>
</protein>
<name>A0A9P7UFT2_9PEZI</name>
<organism evidence="1 2">
    <name type="scientific">Colletotrichum scovillei</name>
    <dbReference type="NCBI Taxonomy" id="1209932"/>
    <lineage>
        <taxon>Eukaryota</taxon>
        <taxon>Fungi</taxon>
        <taxon>Dikarya</taxon>
        <taxon>Ascomycota</taxon>
        <taxon>Pezizomycotina</taxon>
        <taxon>Sordariomycetes</taxon>
        <taxon>Hypocreomycetidae</taxon>
        <taxon>Glomerellales</taxon>
        <taxon>Glomerellaceae</taxon>
        <taxon>Colletotrichum</taxon>
        <taxon>Colletotrichum acutatum species complex</taxon>
    </lineage>
</organism>
<dbReference type="AlphaFoldDB" id="A0A9P7UFT2"/>
<gene>
    <name evidence="1" type="ORF">JMJ77_001631</name>
</gene>